<feature type="transmembrane region" description="Helical" evidence="2">
    <location>
        <begin position="2172"/>
        <end position="2194"/>
    </location>
</feature>
<dbReference type="InterPro" id="IPR031325">
    <property type="entry name" value="RHS_repeat"/>
</dbReference>
<sequence>MNKWLGLLISGIAIPAWSSTVGTLPGELSIEQGVAYYQIPLNLPNGIGGIQPALALSYSSAGTLRSALGAGFTLSGLSSISRCGDVPYIDGDYNTVTLTETDNYCLDGNRLVAVDGTIGKDQSIYTTYINTQAKLTLSGNTTSSNSYFVLQEKNGSSKRYNYHELSQSWLLASELSHPKSAPINYHYDDLGQLASIEYDIYQVSFNYKNIYNSTSSFITHSKVNGVVKAQREHLHKIDININGKLKNYYKFHYDLQAGMAETAGAFLSKVEYCDKNDVCMPGTRFDWQAMTLPQANKPYFGQTVLSHDLQNWGNIQMPANWGAAVTHSWWVDINGNGISDFCKTGNTGLICHLDVGTNLSVKTYSISQWGDKDAHWWIDINSDSKSDFCRVESGQLHCDSFNPDGTTEKLQWPLSLLGMKEFRWWKDTNANGVPEYCRRLGDELLCSEPQADGEWSDTVSVKGMQWASADSTFWVDLNGDGSSDLCSVDYKTVRCTFFSGSDVLEKNKTYSLSAETKVDSRWWVDVNGDGASDFCRVTKNDFGQEKNLTCSLGSLGTIEQLEDDIVLVGGIDWTAELGAADKRWWVDLDQDGVVDFCRGVGNTVKCSNINKRSYDFSVNAWGSGFNSFMDLNQDGVIDFCKKVSNRIECQAATQNNHGTLLLKSVTNGLGHKSRVWFGPYKDHTIVESFQSAEPGKRNLPASYPVAYRLETDNGKGKNNYLFQFGPVRNSFDGATESGFTWIRQRDFVDGINTRNAETHFYTEFPYTGLIRKHTDYLGNHQNLSADCEECFEGSFWNFRELRLLGSSQMDYASHQQTLTATKIRRSETQVAREVELLASDYKLVEYQGKKYASDADKFVPIGGSPLTPIIVPSTQYFLVEEEVTDPQIASPIWSMSTVSDQMNAELLQQRLPTQIVKAVKKSDYTTVVNYISTPINRSSYATYQKQRVDTRYTDTGDVQSVVKVEQLDVDQFGNVGKVITTTSGVNPITGREEVFSEITENRYSNNESRWLVGLLEHTKTTLVHSDGSQSSKEAAFAYDPQTGLLVEQIEYPGTAFAVKTAKQRNAQGIVELEAITATNGSFNETRSTEYQFTYEGDVVKTKITNPLGQIVEESMDLYQGVISNSGANGLTTTTTLDGFGRETHIRTSNGMLQSAIHRYSADSDNCKFSLSNAVYCIVNESIGAGKKISLYDFLEREVRKATLSVDGKWVLVDSSYDAKGNLISVTKPYYQGDIPQYITTAYDDLGRIVSVREPGPAGKEENWVTYQYAPFSVAKTDANGRVNTTYTNVLGWEIQKTEPQGGSIRYEYYANGLLKNAIASEGEMVSTKYNLQGKKTFIDDPDLGIWTYVYDGFGQLIQQTDAKGQTVNFSYDKLGRKSAQTEENVVIANGEEQSKSRTIYWRYDQVGSRQWVGALLQTEVVGETIKNFVYNDKGLLSREEVITEDHTFTRDLEYNTIGQLIRESRPDQFVLHYERDGATGINTEVWGDISQAQVNFTEQEFKQVIQPLITEALAKAKEYVSNIRDLQEQQYFYAQRRKEYEALQANVISFDGRAENEQFSQRMYSELHGRPLTVYVDEYGERYFEVSSRTVLIPANVLIPIIQQPKFHLKIEGNLLRQVSLEEWEMVKNLLQDEGQIAYYGNYSRDGGMSLATFNLDRDDPLYDQRMRAMFTELTDLAGEIDRLEYVEQLTTQRMQSYLAAAEQLVKLVKQVKLVSQKYQALASQSQSESNWLSELKEQNPDAGKVTYWKLNALDAEGRITSEIFGNGLVNSYDYHEGNGQLLNIYTKQGTKLVRGIHYSYDRMDNVKSRHDLVNDIKETYYYDKQDRLTDYYLEGVNQAHADNPLFNKTYSMAYAANGNIRYKSDVGHYVYADPKHKHAVTQVGELTYSYDANGNMLSDSNRDIRWNVWNKPTEIVKGNAWVRFNYDESNTRYQKQTNTGDTTWYFGKVYERTELSSGDIQHKQFIYAGDGLVAVNINTVKTDGSGNFASVDRQIRYSHADALKSVDMVTDMWGNVVDRKLYDPWGKVRPFEWAQPQNVLLQAVMFNRTYTGHESIDEVGLIHMNGRLYDASIARFISADIFIQSPDNSQSFNRYSYVLNNPLKYNDPSGHFFKRIGREFRRQWNDLKDFVDKHRKIVAIVASVVVTVYTGGAYAGMLAKYGGSYLVSGTMANGITAGALAGASGGAFAGGILTDSWDGALRGAAVGAITGAIGAYNGLSPTKGWLDATRKVAVAATGGCATGKIVGGSCSDGAKFAALSQAIILGFEYMKNATDSYKLRSCRGSHSICKYNKDGDLLTDGTRGHKQIPGTSPNGGNEYTRMFVNGGMAPEASGRHLYSENGLIGRFINKVSKVHDYFNSDISKLFGFQGYDSWSGQWLQGTHSYNFAFQTYSFVGMLPAAIYTGAALVAPYPVYPYTQLGRK</sequence>
<evidence type="ECO:0000256" key="1">
    <source>
        <dbReference type="ARBA" id="ARBA00022737"/>
    </source>
</evidence>
<evidence type="ECO:0000259" key="3">
    <source>
        <dbReference type="Pfam" id="PF25023"/>
    </source>
</evidence>
<dbReference type="InterPro" id="IPR006530">
    <property type="entry name" value="YD"/>
</dbReference>
<dbReference type="Gene3D" id="2.180.10.10">
    <property type="entry name" value="RHS repeat-associated core"/>
    <property type="match status" value="2"/>
</dbReference>
<dbReference type="Pfam" id="PF25023">
    <property type="entry name" value="TEN_YD-shell"/>
    <property type="match status" value="1"/>
</dbReference>
<dbReference type="InterPro" id="IPR022385">
    <property type="entry name" value="Rhs_assc_core"/>
</dbReference>
<organism evidence="4 5">
    <name type="scientific">Vibrio navarrensis</name>
    <dbReference type="NCBI Taxonomy" id="29495"/>
    <lineage>
        <taxon>Bacteria</taxon>
        <taxon>Pseudomonadati</taxon>
        <taxon>Pseudomonadota</taxon>
        <taxon>Gammaproteobacteria</taxon>
        <taxon>Vibrionales</taxon>
        <taxon>Vibrionaceae</taxon>
        <taxon>Vibrio</taxon>
    </lineage>
</organism>
<feature type="transmembrane region" description="Helical" evidence="2">
    <location>
        <begin position="2138"/>
        <end position="2160"/>
    </location>
</feature>
<dbReference type="Pfam" id="PF05593">
    <property type="entry name" value="RHS_repeat"/>
    <property type="match status" value="1"/>
</dbReference>
<name>A0AAJ4LTD7_9VIBR</name>
<evidence type="ECO:0000256" key="2">
    <source>
        <dbReference type="SAM" id="Phobius"/>
    </source>
</evidence>
<dbReference type="EMBL" id="CP065217">
    <property type="protein sequence ID" value="QPL52733.1"/>
    <property type="molecule type" value="Genomic_DNA"/>
</dbReference>
<dbReference type="RefSeq" id="WP_045570548.1">
    <property type="nucleotide sequence ID" value="NZ_CP065217.1"/>
</dbReference>
<dbReference type="Proteomes" id="UP000594435">
    <property type="component" value="Chromosome 1"/>
</dbReference>
<gene>
    <name evidence="4" type="ORF">I3X05_12060</name>
</gene>
<reference evidence="4 5" key="1">
    <citation type="submission" date="2020-11" db="EMBL/GenBank/DDBJ databases">
        <title>Complete and Circularized Genome Assembly of a human isolate of Vibrio navarrensis biotype pommerensis with MiSeq and MinION Sequence Data.</title>
        <authorList>
            <person name="Schwartz K."/>
            <person name="Borowiak M."/>
            <person name="Deneke C."/>
            <person name="Balau V."/>
            <person name="Metelmann C."/>
            <person name="Strauch E."/>
        </authorList>
    </citation>
    <scope>NUCLEOTIDE SEQUENCE [LARGE SCALE GENOMIC DNA]</scope>
    <source>
        <strain evidence="4 5">20-VB00237</strain>
    </source>
</reference>
<keyword evidence="2" id="KW-1133">Transmembrane helix</keyword>
<evidence type="ECO:0000313" key="5">
    <source>
        <dbReference type="Proteomes" id="UP000594435"/>
    </source>
</evidence>
<keyword evidence="2" id="KW-0472">Membrane</keyword>
<keyword evidence="2" id="KW-0812">Transmembrane</keyword>
<dbReference type="NCBIfam" id="TIGR01643">
    <property type="entry name" value="YD_repeat_2x"/>
    <property type="match status" value="1"/>
</dbReference>
<dbReference type="PANTHER" id="PTHR32305">
    <property type="match status" value="1"/>
</dbReference>
<feature type="domain" description="Teneurin-like YD-shell" evidence="3">
    <location>
        <begin position="1790"/>
        <end position="2103"/>
    </location>
</feature>
<keyword evidence="1" id="KW-0677">Repeat</keyword>
<dbReference type="InterPro" id="IPR056823">
    <property type="entry name" value="TEN-like_YD-shell"/>
</dbReference>
<dbReference type="SUPFAM" id="SSF69318">
    <property type="entry name" value="Integrin alpha N-terminal domain"/>
    <property type="match status" value="1"/>
</dbReference>
<accession>A0AAJ4LTD7</accession>
<protein>
    <submittedName>
        <fullName evidence="4">Type IV secretion protein Rhs</fullName>
    </submittedName>
</protein>
<proteinExistence type="predicted"/>
<dbReference type="PANTHER" id="PTHR32305:SF15">
    <property type="entry name" value="PROTEIN RHSA-RELATED"/>
    <property type="match status" value="1"/>
</dbReference>
<dbReference type="InterPro" id="IPR028994">
    <property type="entry name" value="Integrin_alpha_N"/>
</dbReference>
<dbReference type="NCBIfam" id="TIGR03696">
    <property type="entry name" value="Rhs_assc_core"/>
    <property type="match status" value="1"/>
</dbReference>
<feature type="transmembrane region" description="Helical" evidence="2">
    <location>
        <begin position="2200"/>
        <end position="2220"/>
    </location>
</feature>
<dbReference type="InterPro" id="IPR050708">
    <property type="entry name" value="T6SS_VgrG/RHS"/>
</dbReference>
<evidence type="ECO:0000313" key="4">
    <source>
        <dbReference type="EMBL" id="QPL52733.1"/>
    </source>
</evidence>